<evidence type="ECO:0000256" key="1">
    <source>
        <dbReference type="ARBA" id="ARBA00023125"/>
    </source>
</evidence>
<dbReference type="AlphaFoldDB" id="V7HVH0"/>
<dbReference type="InterPro" id="IPR000551">
    <property type="entry name" value="MerR-type_HTH_dom"/>
</dbReference>
<keyword evidence="2" id="KW-0175">Coiled coil</keyword>
<reference evidence="4 5" key="1">
    <citation type="journal article" date="2014" name="Genome Announc.">
        <title>The Genome of the Predominant Equine Lactobacillus Species, Lactobacillus equi, Is Reflective of Its Lifestyle Adaptations to an Herbivorous Host.</title>
        <authorList>
            <person name="O'Donnell M.M."/>
            <person name="Harris H.M."/>
            <person name="O'Toole P.W."/>
            <person name="Ross R.P."/>
        </authorList>
    </citation>
    <scope>NUCLEOTIDE SEQUENCE [LARGE SCALE GENOMIC DNA]</scope>
    <source>
        <strain evidence="4 5">DPC 6820</strain>
    </source>
</reference>
<accession>V7HVH0</accession>
<evidence type="ECO:0000259" key="3">
    <source>
        <dbReference type="PROSITE" id="PS50937"/>
    </source>
</evidence>
<feature type="coiled-coil region" evidence="2">
    <location>
        <begin position="82"/>
        <end position="116"/>
    </location>
</feature>
<dbReference type="InterPro" id="IPR047057">
    <property type="entry name" value="MerR_fam"/>
</dbReference>
<evidence type="ECO:0000313" key="5">
    <source>
        <dbReference type="Proteomes" id="UP000018559"/>
    </source>
</evidence>
<dbReference type="Pfam" id="PF13411">
    <property type="entry name" value="MerR_1"/>
    <property type="match status" value="1"/>
</dbReference>
<feature type="domain" description="HTH merR-type" evidence="3">
    <location>
        <begin position="1"/>
        <end position="69"/>
    </location>
</feature>
<dbReference type="EMBL" id="AWWH01000145">
    <property type="protein sequence ID" value="ETA73867.1"/>
    <property type="molecule type" value="Genomic_DNA"/>
</dbReference>
<gene>
    <name evidence="4" type="ORF">LEQ_0847c</name>
</gene>
<dbReference type="PATRIC" id="fig|1392007.3.peg.1311"/>
<dbReference type="PROSITE" id="PS50937">
    <property type="entry name" value="HTH_MERR_2"/>
    <property type="match status" value="1"/>
</dbReference>
<dbReference type="PANTHER" id="PTHR30204">
    <property type="entry name" value="REDOX-CYCLING DRUG-SENSING TRANSCRIPTIONAL ACTIVATOR SOXR"/>
    <property type="match status" value="1"/>
</dbReference>
<keyword evidence="1" id="KW-0238">DNA-binding</keyword>
<evidence type="ECO:0000313" key="4">
    <source>
        <dbReference type="EMBL" id="ETA73867.1"/>
    </source>
</evidence>
<dbReference type="InterPro" id="IPR009061">
    <property type="entry name" value="DNA-bd_dom_put_sf"/>
</dbReference>
<dbReference type="GO" id="GO:0003677">
    <property type="term" value="F:DNA binding"/>
    <property type="evidence" value="ECO:0007669"/>
    <property type="project" value="UniProtKB-KW"/>
</dbReference>
<protein>
    <submittedName>
        <fullName evidence="4">MerR family transcriptional regulator</fullName>
    </submittedName>
</protein>
<comment type="caution">
    <text evidence="4">The sequence shown here is derived from an EMBL/GenBank/DDBJ whole genome shotgun (WGS) entry which is preliminary data.</text>
</comment>
<dbReference type="PRINTS" id="PR00040">
    <property type="entry name" value="HTHMERR"/>
</dbReference>
<dbReference type="GO" id="GO:0003700">
    <property type="term" value="F:DNA-binding transcription factor activity"/>
    <property type="evidence" value="ECO:0007669"/>
    <property type="project" value="InterPro"/>
</dbReference>
<dbReference type="RefSeq" id="WP_023859897.1">
    <property type="nucleotide sequence ID" value="NZ_AWWH01000145.1"/>
</dbReference>
<dbReference type="SMART" id="SM00422">
    <property type="entry name" value="HTH_MERR"/>
    <property type="match status" value="1"/>
</dbReference>
<keyword evidence="5" id="KW-1185">Reference proteome</keyword>
<dbReference type="SUPFAM" id="SSF46955">
    <property type="entry name" value="Putative DNA-binding domain"/>
    <property type="match status" value="1"/>
</dbReference>
<dbReference type="CDD" id="cd01109">
    <property type="entry name" value="HTH_YyaN"/>
    <property type="match status" value="1"/>
</dbReference>
<dbReference type="Proteomes" id="UP000018559">
    <property type="component" value="Unassembled WGS sequence"/>
</dbReference>
<organism evidence="4 5">
    <name type="scientific">Ligilactobacillus equi DPC 6820</name>
    <dbReference type="NCBI Taxonomy" id="1392007"/>
    <lineage>
        <taxon>Bacteria</taxon>
        <taxon>Bacillati</taxon>
        <taxon>Bacillota</taxon>
        <taxon>Bacilli</taxon>
        <taxon>Lactobacillales</taxon>
        <taxon>Lactobacillaceae</taxon>
        <taxon>Ligilactobacillus</taxon>
    </lineage>
</organism>
<sequence>MNIKKASALLDLTPDTIRYYERIGLVPPLKRDKNGVRTFEETDLNWLEFVKCMRQAGLSIEALHDYIQLTVTDDPATIPERKQILRDEAEHLQAKIEELQATLNYLNTKIEHYEAIFLEGNHTTLPPLPKNKLEKN</sequence>
<proteinExistence type="predicted"/>
<dbReference type="Gene3D" id="1.10.1660.10">
    <property type="match status" value="1"/>
</dbReference>
<evidence type="ECO:0000256" key="2">
    <source>
        <dbReference type="SAM" id="Coils"/>
    </source>
</evidence>
<dbReference type="PANTHER" id="PTHR30204:SF98">
    <property type="entry name" value="HTH-TYPE TRANSCRIPTIONAL REGULATOR ADHR"/>
    <property type="match status" value="1"/>
</dbReference>
<name>V7HVH0_9LACO</name>